<dbReference type="InterPro" id="IPR000014">
    <property type="entry name" value="PAS"/>
</dbReference>
<dbReference type="InterPro" id="IPR011006">
    <property type="entry name" value="CheY-like_superfamily"/>
</dbReference>
<dbReference type="SUPFAM" id="SSF55874">
    <property type="entry name" value="ATPase domain of HSP90 chaperone/DNA topoisomerase II/histidine kinase"/>
    <property type="match status" value="1"/>
</dbReference>
<keyword evidence="10" id="KW-0067">ATP-binding</keyword>
<accession>A0ABT5HXZ3</accession>
<evidence type="ECO:0000256" key="4">
    <source>
        <dbReference type="ARBA" id="ARBA00022679"/>
    </source>
</evidence>
<dbReference type="PROSITE" id="PS50113">
    <property type="entry name" value="PAC"/>
    <property type="match status" value="1"/>
</dbReference>
<gene>
    <name evidence="10" type="ORF">PQU92_16800</name>
</gene>
<dbReference type="CDD" id="cd17546">
    <property type="entry name" value="REC_hyHK_CKI1_RcsC-like"/>
    <property type="match status" value="1"/>
</dbReference>
<keyword evidence="3 6" id="KW-0597">Phosphoprotein</keyword>
<sequence>MLSAPLTDPESLRLRALRELDILDSEPDPRFDEVTRLAAELFEVPITAVSLVDSERQWFKSSVGLEVCETSRDVAFCEYAIRNDAVMIVPDATQDARFKDNDLVTGDPGIRFYAGAPVRFDGVLVGTLCVIDTKPRHDFGLTEARRLTALAATISAMMAMRKDGLVKRQVIQKHDETQKKLEMMEAIAGVGYWSVDIAYQTVQWSRGVYAIQGLDPKTYTPNMADSELRYHPDDWPMIKRMLRAAMIEGRPFKFEARMYRTDGQLRNVIAEGSVERDETGKPVALFGVFQDVTEQRLIEDMLTEAKIAAETYAQAQSDFLSNMSHEIRTPLTTIIGYSNLLSETEGLSEEAKGFVGRLQKGSKALLGLVNDVLDFAKLEAGLVVLDPQPTDLRDLVEETCGQFAVQTRAKGLGLHLDYAPDCPEHVLTDDVRLNQVLYNLIGNACKFTAQGDVRIRVAAVSDQPLMLRIEVRDTGPGITEAQQTRLFRRFSQADHSINRQHGGSGLGLAICHEISRLMNGRMGVESVEGEGSCFWLEFPTEALAAPEAVLIDAAPEQGHLNILIADDHPHMRQMLRALLAGRAGAVCEASNGAEAVAASMTQAFDLILMDVHMPVLDGVTAARTIREQCIFNAATPIVALSAFAQDTVWQGTKPLFAEILTKPVDPAALTAALDLALPAELEFMRLCQ</sequence>
<evidence type="ECO:0000313" key="10">
    <source>
        <dbReference type="EMBL" id="MDC7684945.1"/>
    </source>
</evidence>
<feature type="domain" description="Response regulatory" evidence="8">
    <location>
        <begin position="561"/>
        <end position="677"/>
    </location>
</feature>
<dbReference type="GO" id="GO:0005524">
    <property type="term" value="F:ATP binding"/>
    <property type="evidence" value="ECO:0007669"/>
    <property type="project" value="UniProtKB-KW"/>
</dbReference>
<dbReference type="Gene3D" id="2.10.70.100">
    <property type="match status" value="1"/>
</dbReference>
<dbReference type="InterPro" id="IPR035965">
    <property type="entry name" value="PAS-like_dom_sf"/>
</dbReference>
<dbReference type="InterPro" id="IPR001789">
    <property type="entry name" value="Sig_transdc_resp-reg_receiver"/>
</dbReference>
<dbReference type="SMART" id="SM00448">
    <property type="entry name" value="REC"/>
    <property type="match status" value="1"/>
</dbReference>
<dbReference type="PANTHER" id="PTHR43047">
    <property type="entry name" value="TWO-COMPONENT HISTIDINE PROTEIN KINASE"/>
    <property type="match status" value="1"/>
</dbReference>
<feature type="domain" description="PAC" evidence="9">
    <location>
        <begin position="252"/>
        <end position="304"/>
    </location>
</feature>
<comment type="catalytic activity">
    <reaction evidence="1">
        <text>ATP + protein L-histidine = ADP + protein N-phospho-L-histidine.</text>
        <dbReference type="EC" id="2.7.13.3"/>
    </reaction>
</comment>
<dbReference type="EMBL" id="JAQQKX010000017">
    <property type="protein sequence ID" value="MDC7684945.1"/>
    <property type="molecule type" value="Genomic_DNA"/>
</dbReference>
<dbReference type="Gene3D" id="3.30.450.40">
    <property type="match status" value="1"/>
</dbReference>
<dbReference type="InterPro" id="IPR029016">
    <property type="entry name" value="GAF-like_dom_sf"/>
</dbReference>
<dbReference type="SMART" id="SM00086">
    <property type="entry name" value="PAC"/>
    <property type="match status" value="1"/>
</dbReference>
<dbReference type="Pfam" id="PF02518">
    <property type="entry name" value="HATPase_c"/>
    <property type="match status" value="1"/>
</dbReference>
<dbReference type="SMART" id="SM00387">
    <property type="entry name" value="HATPase_c"/>
    <property type="match status" value="1"/>
</dbReference>
<feature type="domain" description="Histidine kinase" evidence="7">
    <location>
        <begin position="322"/>
        <end position="542"/>
    </location>
</feature>
<dbReference type="InterPro" id="IPR001610">
    <property type="entry name" value="PAC"/>
</dbReference>
<evidence type="ECO:0000313" key="11">
    <source>
        <dbReference type="Proteomes" id="UP001214854"/>
    </source>
</evidence>
<dbReference type="PRINTS" id="PR00344">
    <property type="entry name" value="BCTRLSENSOR"/>
</dbReference>
<dbReference type="Pfam" id="PF00072">
    <property type="entry name" value="Response_reg"/>
    <property type="match status" value="1"/>
</dbReference>
<organism evidence="10 11">
    <name type="scientific">Asticcacaulis aquaticus</name>
    <dbReference type="NCBI Taxonomy" id="2984212"/>
    <lineage>
        <taxon>Bacteria</taxon>
        <taxon>Pseudomonadati</taxon>
        <taxon>Pseudomonadota</taxon>
        <taxon>Alphaproteobacteria</taxon>
        <taxon>Caulobacterales</taxon>
        <taxon>Caulobacteraceae</taxon>
        <taxon>Asticcacaulis</taxon>
    </lineage>
</organism>
<evidence type="ECO:0000259" key="7">
    <source>
        <dbReference type="PROSITE" id="PS50109"/>
    </source>
</evidence>
<keyword evidence="11" id="KW-1185">Reference proteome</keyword>
<dbReference type="PROSITE" id="PS50110">
    <property type="entry name" value="RESPONSE_REGULATORY"/>
    <property type="match status" value="1"/>
</dbReference>
<dbReference type="Pfam" id="PF01590">
    <property type="entry name" value="GAF"/>
    <property type="match status" value="1"/>
</dbReference>
<dbReference type="SUPFAM" id="SSF55785">
    <property type="entry name" value="PYP-like sensor domain (PAS domain)"/>
    <property type="match status" value="1"/>
</dbReference>
<evidence type="ECO:0000256" key="2">
    <source>
        <dbReference type="ARBA" id="ARBA00012438"/>
    </source>
</evidence>
<dbReference type="Gene3D" id="3.30.450.20">
    <property type="entry name" value="PAS domain"/>
    <property type="match status" value="1"/>
</dbReference>
<dbReference type="InterPro" id="IPR036890">
    <property type="entry name" value="HATPase_C_sf"/>
</dbReference>
<dbReference type="Pfam" id="PF08447">
    <property type="entry name" value="PAS_3"/>
    <property type="match status" value="1"/>
</dbReference>
<dbReference type="InterPro" id="IPR004358">
    <property type="entry name" value="Sig_transdc_His_kin-like_C"/>
</dbReference>
<comment type="caution">
    <text evidence="10">The sequence shown here is derived from an EMBL/GenBank/DDBJ whole genome shotgun (WGS) entry which is preliminary data.</text>
</comment>
<feature type="modified residue" description="4-aspartylphosphate" evidence="6">
    <location>
        <position position="610"/>
    </location>
</feature>
<keyword evidence="4" id="KW-0808">Transferase</keyword>
<dbReference type="SUPFAM" id="SSF55781">
    <property type="entry name" value="GAF domain-like"/>
    <property type="match status" value="1"/>
</dbReference>
<dbReference type="RefSeq" id="WP_272749432.1">
    <property type="nucleotide sequence ID" value="NZ_JAQQKX010000017.1"/>
</dbReference>
<dbReference type="Gene3D" id="3.30.565.10">
    <property type="entry name" value="Histidine kinase-like ATPase, C-terminal domain"/>
    <property type="match status" value="1"/>
</dbReference>
<dbReference type="PANTHER" id="PTHR43047:SF64">
    <property type="entry name" value="HISTIDINE KINASE CONTAINING CHEY-HOMOLOGOUS RECEIVER DOMAIN AND PAS DOMAIN-RELATED"/>
    <property type="match status" value="1"/>
</dbReference>
<dbReference type="Proteomes" id="UP001214854">
    <property type="component" value="Unassembled WGS sequence"/>
</dbReference>
<dbReference type="CDD" id="cd00082">
    <property type="entry name" value="HisKA"/>
    <property type="match status" value="1"/>
</dbReference>
<dbReference type="SMART" id="SM00388">
    <property type="entry name" value="HisKA"/>
    <property type="match status" value="1"/>
</dbReference>
<dbReference type="PROSITE" id="PS50109">
    <property type="entry name" value="HIS_KIN"/>
    <property type="match status" value="1"/>
</dbReference>
<evidence type="ECO:0000259" key="9">
    <source>
        <dbReference type="PROSITE" id="PS50113"/>
    </source>
</evidence>
<keyword evidence="10" id="KW-0547">Nucleotide-binding</keyword>
<protein>
    <recommendedName>
        <fullName evidence="2">histidine kinase</fullName>
        <ecNumber evidence="2">2.7.13.3</ecNumber>
    </recommendedName>
</protein>
<dbReference type="Gene3D" id="1.10.287.130">
    <property type="match status" value="1"/>
</dbReference>
<dbReference type="InterPro" id="IPR000700">
    <property type="entry name" value="PAS-assoc_C"/>
</dbReference>
<dbReference type="CDD" id="cd16922">
    <property type="entry name" value="HATPase_EvgS-ArcB-TorS-like"/>
    <property type="match status" value="1"/>
</dbReference>
<dbReference type="InterPro" id="IPR003018">
    <property type="entry name" value="GAF"/>
</dbReference>
<evidence type="ECO:0000256" key="5">
    <source>
        <dbReference type="ARBA" id="ARBA00022777"/>
    </source>
</evidence>
<dbReference type="InterPro" id="IPR003594">
    <property type="entry name" value="HATPase_dom"/>
</dbReference>
<dbReference type="InterPro" id="IPR013655">
    <property type="entry name" value="PAS_fold_3"/>
</dbReference>
<evidence type="ECO:0000256" key="3">
    <source>
        <dbReference type="ARBA" id="ARBA00022553"/>
    </source>
</evidence>
<dbReference type="InterPro" id="IPR003661">
    <property type="entry name" value="HisK_dim/P_dom"/>
</dbReference>
<evidence type="ECO:0000256" key="1">
    <source>
        <dbReference type="ARBA" id="ARBA00000085"/>
    </source>
</evidence>
<dbReference type="InterPro" id="IPR005467">
    <property type="entry name" value="His_kinase_dom"/>
</dbReference>
<keyword evidence="5" id="KW-0418">Kinase</keyword>
<dbReference type="InterPro" id="IPR036097">
    <property type="entry name" value="HisK_dim/P_sf"/>
</dbReference>
<proteinExistence type="predicted"/>
<dbReference type="Gene3D" id="3.40.50.2300">
    <property type="match status" value="1"/>
</dbReference>
<dbReference type="CDD" id="cd00130">
    <property type="entry name" value="PAS"/>
    <property type="match status" value="1"/>
</dbReference>
<dbReference type="SUPFAM" id="SSF52172">
    <property type="entry name" value="CheY-like"/>
    <property type="match status" value="1"/>
</dbReference>
<name>A0ABT5HXZ3_9CAUL</name>
<reference evidence="10 11" key="1">
    <citation type="submission" date="2023-01" db="EMBL/GenBank/DDBJ databases">
        <title>Novel species of the genus Asticcacaulis isolated from rivers.</title>
        <authorList>
            <person name="Lu H."/>
        </authorList>
    </citation>
    <scope>NUCLEOTIDE SEQUENCE [LARGE SCALE GENOMIC DNA]</scope>
    <source>
        <strain evidence="10 11">BYS171W</strain>
    </source>
</reference>
<evidence type="ECO:0000256" key="6">
    <source>
        <dbReference type="PROSITE-ProRule" id="PRU00169"/>
    </source>
</evidence>
<dbReference type="SUPFAM" id="SSF47384">
    <property type="entry name" value="Homodimeric domain of signal transducing histidine kinase"/>
    <property type="match status" value="1"/>
</dbReference>
<dbReference type="Pfam" id="PF00512">
    <property type="entry name" value="HisKA"/>
    <property type="match status" value="1"/>
</dbReference>
<dbReference type="SMART" id="SM00065">
    <property type="entry name" value="GAF"/>
    <property type="match status" value="1"/>
</dbReference>
<evidence type="ECO:0000259" key="8">
    <source>
        <dbReference type="PROSITE" id="PS50110"/>
    </source>
</evidence>
<dbReference type="EC" id="2.7.13.3" evidence="2"/>